<feature type="compositionally biased region" description="Low complexity" evidence="1">
    <location>
        <begin position="51"/>
        <end position="66"/>
    </location>
</feature>
<organism evidence="2">
    <name type="scientific">Prasinoderma coloniale</name>
    <dbReference type="NCBI Taxonomy" id="156133"/>
    <lineage>
        <taxon>Eukaryota</taxon>
        <taxon>Viridiplantae</taxon>
        <taxon>Prasinodermophyta</taxon>
        <taxon>Prasinodermophyceae</taxon>
        <taxon>Prasinodermales</taxon>
        <taxon>Prasinodermaceae</taxon>
        <taxon>Prasinoderma</taxon>
    </lineage>
</organism>
<feature type="region of interest" description="Disordered" evidence="1">
    <location>
        <begin position="51"/>
        <end position="121"/>
    </location>
</feature>
<sequence length="276" mass="27310">MSQPARDACASIASEAASAEATDRFLRNLGAALRKPLQDGARAELVRMVRGAASSSGSNNGKGASGTSEGDASDAGSSERMEGRAFGGVGGVAATSGGIEGDEGGTSDPGATAKGPMAEQKAGVDGALHTPVAVRASAALRAALSQPRRDVPSDEMWALMVATAEEAALAAELRAMQVTSLGCPTCATRLQGALEELVDGLQAAALESGESVTGGVTGDALPAPRNVALEGWSLQLAARGRALAAAAVEAACSPLACAVSEALDRVWAALAPAPSM</sequence>
<evidence type="ECO:0000256" key="1">
    <source>
        <dbReference type="SAM" id="MobiDB-lite"/>
    </source>
</evidence>
<protein>
    <submittedName>
        <fullName evidence="2">Uncharacterized protein</fullName>
    </submittedName>
</protein>
<gene>
    <name evidence="2" type="ORF">PCOL08062_LOCUS5493</name>
</gene>
<name>A0A7R9TLH6_9VIRI</name>
<dbReference type="AlphaFoldDB" id="A0A7R9TLH6"/>
<proteinExistence type="predicted"/>
<dbReference type="EMBL" id="HBDZ01007194">
    <property type="protein sequence ID" value="CAD8238081.1"/>
    <property type="molecule type" value="Transcribed_RNA"/>
</dbReference>
<evidence type="ECO:0000313" key="2">
    <source>
        <dbReference type="EMBL" id="CAD8238081.1"/>
    </source>
</evidence>
<reference evidence="2" key="1">
    <citation type="submission" date="2021-01" db="EMBL/GenBank/DDBJ databases">
        <authorList>
            <person name="Corre E."/>
            <person name="Pelletier E."/>
            <person name="Niang G."/>
            <person name="Scheremetjew M."/>
            <person name="Finn R."/>
            <person name="Kale V."/>
            <person name="Holt S."/>
            <person name="Cochrane G."/>
            <person name="Meng A."/>
            <person name="Brown T."/>
            <person name="Cohen L."/>
        </authorList>
    </citation>
    <scope>NUCLEOTIDE SEQUENCE</scope>
    <source>
        <strain evidence="2">CCMP1413</strain>
    </source>
</reference>
<accession>A0A7R9TLH6</accession>